<accession>A0A402DM49</accession>
<dbReference type="GO" id="GO:0016491">
    <property type="term" value="F:oxidoreductase activity"/>
    <property type="evidence" value="ECO:0007669"/>
    <property type="project" value="UniProtKB-KW"/>
</dbReference>
<keyword evidence="4" id="KW-1185">Reference proteome</keyword>
<dbReference type="PANTHER" id="PTHR43943">
    <property type="entry name" value="DEHYDROGENASE/REDUCTASE (SDR FAMILY) MEMBER 4"/>
    <property type="match status" value="1"/>
</dbReference>
<organism evidence="3 4">
    <name type="scientific">Cellulomonas biazotea</name>
    <dbReference type="NCBI Taxonomy" id="1709"/>
    <lineage>
        <taxon>Bacteria</taxon>
        <taxon>Bacillati</taxon>
        <taxon>Actinomycetota</taxon>
        <taxon>Actinomycetes</taxon>
        <taxon>Micrococcales</taxon>
        <taxon>Cellulomonadaceae</taxon>
        <taxon>Cellulomonas</taxon>
    </lineage>
</organism>
<evidence type="ECO:0000313" key="3">
    <source>
        <dbReference type="EMBL" id="GCE75190.1"/>
    </source>
</evidence>
<sequence>MRRFEGRVALVTGASRGIGLAVARRLVDEGASVVVTGRKPDALDAAVEGLGAEHAVGVAGKVDDGEHRATAIATAVERFGRLDHLVNNAGINPVFGPVLGIERAAVDKILAVNVVAALEWTRDAVAAGLGTHDGASVVCTGSAAGLTSSPGIAFYGVSKAALLNLTAQLAVELAPRVRVNAVAPAVVRTELARRLYEGDEAGVAARYPLGRLGEPEDVAGPVAFLLSDDAAWVTGQTLVLDGGVSVRPWGEG</sequence>
<dbReference type="Proteomes" id="UP000289954">
    <property type="component" value="Unassembled WGS sequence"/>
</dbReference>
<reference evidence="3 4" key="1">
    <citation type="submission" date="2019-01" db="EMBL/GenBank/DDBJ databases">
        <title>Draft genome sequence of Cellulomonas takizawaensis strain TKZ-21.</title>
        <authorList>
            <person name="Yamamura H."/>
            <person name="Hayashi T."/>
            <person name="Hamada M."/>
            <person name="Serisawa Y."/>
            <person name="Matsuyama K."/>
            <person name="Nakagawa Y."/>
            <person name="Otoguro M."/>
            <person name="Yanagida F."/>
            <person name="Hayakawa M."/>
        </authorList>
    </citation>
    <scope>NUCLEOTIDE SEQUENCE [LARGE SCALE GENOMIC DNA]</scope>
    <source>
        <strain evidence="3 4">NBRC12680</strain>
    </source>
</reference>
<dbReference type="InterPro" id="IPR036291">
    <property type="entry name" value="NAD(P)-bd_dom_sf"/>
</dbReference>
<gene>
    <name evidence="3" type="primary">fabG_1</name>
    <name evidence="3" type="ORF">CBZ_02460</name>
</gene>
<dbReference type="OrthoDB" id="517007at2"/>
<dbReference type="PANTHER" id="PTHR43943:SF2">
    <property type="entry name" value="DEHYDROGENASE_REDUCTASE 4"/>
    <property type="match status" value="1"/>
</dbReference>
<dbReference type="PROSITE" id="PS00061">
    <property type="entry name" value="ADH_SHORT"/>
    <property type="match status" value="1"/>
</dbReference>
<protein>
    <submittedName>
        <fullName evidence="3">3-oxoacyl-ACP reductase</fullName>
    </submittedName>
</protein>
<evidence type="ECO:0000256" key="2">
    <source>
        <dbReference type="ARBA" id="ARBA00023002"/>
    </source>
</evidence>
<dbReference type="EMBL" id="BIMR01000014">
    <property type="protein sequence ID" value="GCE75190.1"/>
    <property type="molecule type" value="Genomic_DNA"/>
</dbReference>
<dbReference type="FunFam" id="3.40.50.720:FF:000084">
    <property type="entry name" value="Short-chain dehydrogenase reductase"/>
    <property type="match status" value="1"/>
</dbReference>
<dbReference type="PRINTS" id="PR00081">
    <property type="entry name" value="GDHRDH"/>
</dbReference>
<comment type="similarity">
    <text evidence="1">Belongs to the short-chain dehydrogenases/reductases (SDR) family.</text>
</comment>
<keyword evidence="2" id="KW-0560">Oxidoreductase</keyword>
<comment type="caution">
    <text evidence="3">The sequence shown here is derived from an EMBL/GenBank/DDBJ whole genome shotgun (WGS) entry which is preliminary data.</text>
</comment>
<dbReference type="PRINTS" id="PR00080">
    <property type="entry name" value="SDRFAMILY"/>
</dbReference>
<dbReference type="InterPro" id="IPR020904">
    <property type="entry name" value="Sc_DH/Rdtase_CS"/>
</dbReference>
<dbReference type="InterPro" id="IPR002347">
    <property type="entry name" value="SDR_fam"/>
</dbReference>
<evidence type="ECO:0000313" key="4">
    <source>
        <dbReference type="Proteomes" id="UP000289954"/>
    </source>
</evidence>
<dbReference type="CDD" id="cd05233">
    <property type="entry name" value="SDR_c"/>
    <property type="match status" value="1"/>
</dbReference>
<dbReference type="SUPFAM" id="SSF51735">
    <property type="entry name" value="NAD(P)-binding Rossmann-fold domains"/>
    <property type="match status" value="1"/>
</dbReference>
<dbReference type="NCBIfam" id="NF005559">
    <property type="entry name" value="PRK07231.1"/>
    <property type="match status" value="1"/>
</dbReference>
<dbReference type="AlphaFoldDB" id="A0A402DM49"/>
<dbReference type="Pfam" id="PF13561">
    <property type="entry name" value="adh_short_C2"/>
    <property type="match status" value="1"/>
</dbReference>
<name>A0A402DM49_9CELL</name>
<evidence type="ECO:0000256" key="1">
    <source>
        <dbReference type="ARBA" id="ARBA00006484"/>
    </source>
</evidence>
<dbReference type="Gene3D" id="3.40.50.720">
    <property type="entry name" value="NAD(P)-binding Rossmann-like Domain"/>
    <property type="match status" value="1"/>
</dbReference>
<dbReference type="RefSeq" id="WP_130779814.1">
    <property type="nucleotide sequence ID" value="NZ_BIMR01000014.1"/>
</dbReference>
<proteinExistence type="inferred from homology"/>